<evidence type="ECO:0000256" key="4">
    <source>
        <dbReference type="ARBA" id="ARBA00022741"/>
    </source>
</evidence>
<keyword evidence="1 8" id="KW-0723">Serine/threonine-protein kinase</keyword>
<dbReference type="AlphaFoldDB" id="A0A7J8Q0N8"/>
<reference evidence="10 11" key="1">
    <citation type="journal article" date="2019" name="Genome Biol. Evol.">
        <title>Insights into the evolution of the New World diploid cottons (Gossypium, subgenus Houzingenia) based on genome sequencing.</title>
        <authorList>
            <person name="Grover C.E."/>
            <person name="Arick M.A. 2nd"/>
            <person name="Thrash A."/>
            <person name="Conover J.L."/>
            <person name="Sanders W.S."/>
            <person name="Peterson D.G."/>
            <person name="Frelichowski J.E."/>
            <person name="Scheffler J.A."/>
            <person name="Scheffler B.E."/>
            <person name="Wendel J.F."/>
        </authorList>
    </citation>
    <scope>NUCLEOTIDE SEQUENCE [LARGE SCALE GENOMIC DNA]</scope>
    <source>
        <strain evidence="10">8</strain>
        <tissue evidence="10">Leaf</tissue>
    </source>
</reference>
<evidence type="ECO:0000256" key="2">
    <source>
        <dbReference type="ARBA" id="ARBA00022679"/>
    </source>
</evidence>
<evidence type="ECO:0000256" key="7">
    <source>
        <dbReference type="PROSITE-ProRule" id="PRU10141"/>
    </source>
</evidence>
<dbReference type="FunFam" id="1.10.510.10:FF:000537">
    <property type="entry name" value="Putative receptor-like protein kinase"/>
    <property type="match status" value="1"/>
</dbReference>
<dbReference type="GO" id="GO:0005524">
    <property type="term" value="F:ATP binding"/>
    <property type="evidence" value="ECO:0007669"/>
    <property type="project" value="UniProtKB-UniRule"/>
</dbReference>
<dbReference type="PANTHER" id="PTHR47976:SF66">
    <property type="entry name" value="G-TYPE LECTIN S-RECEPTOR-LIKE SERINE_THREONINE-PROTEIN KINASE SD2-5"/>
    <property type="match status" value="1"/>
</dbReference>
<dbReference type="InterPro" id="IPR000719">
    <property type="entry name" value="Prot_kinase_dom"/>
</dbReference>
<dbReference type="GO" id="GO:0004674">
    <property type="term" value="F:protein serine/threonine kinase activity"/>
    <property type="evidence" value="ECO:0007669"/>
    <property type="project" value="UniProtKB-KW"/>
</dbReference>
<dbReference type="PROSITE" id="PS50011">
    <property type="entry name" value="PROTEIN_KINASE_DOM"/>
    <property type="match status" value="1"/>
</dbReference>
<dbReference type="FunFam" id="3.30.200.20:FF:000178">
    <property type="entry name" value="serine/threonine-protein kinase PBS1-like"/>
    <property type="match status" value="1"/>
</dbReference>
<evidence type="ECO:0000313" key="10">
    <source>
        <dbReference type="EMBL" id="MBA0595099.1"/>
    </source>
</evidence>
<dbReference type="InterPro" id="IPR008271">
    <property type="entry name" value="Ser/Thr_kinase_AS"/>
</dbReference>
<keyword evidence="6 7" id="KW-0067">ATP-binding</keyword>
<dbReference type="Gene3D" id="3.30.200.20">
    <property type="entry name" value="Phosphorylase Kinase, domain 1"/>
    <property type="match status" value="1"/>
</dbReference>
<dbReference type="PROSITE" id="PS00107">
    <property type="entry name" value="PROTEIN_KINASE_ATP"/>
    <property type="match status" value="1"/>
</dbReference>
<dbReference type="SMART" id="SM00220">
    <property type="entry name" value="S_TKc"/>
    <property type="match status" value="1"/>
</dbReference>
<dbReference type="InterPro" id="IPR017441">
    <property type="entry name" value="Protein_kinase_ATP_BS"/>
</dbReference>
<evidence type="ECO:0000259" key="9">
    <source>
        <dbReference type="PROSITE" id="PS50011"/>
    </source>
</evidence>
<keyword evidence="5" id="KW-0418">Kinase</keyword>
<dbReference type="InterPro" id="IPR051343">
    <property type="entry name" value="G-type_lectin_kinases/EP1-like"/>
</dbReference>
<evidence type="ECO:0000256" key="8">
    <source>
        <dbReference type="RuleBase" id="RU000304"/>
    </source>
</evidence>
<dbReference type="Pfam" id="PF00069">
    <property type="entry name" value="Pkinase"/>
    <property type="match status" value="1"/>
</dbReference>
<dbReference type="SUPFAM" id="SSF56112">
    <property type="entry name" value="Protein kinase-like (PK-like)"/>
    <property type="match status" value="1"/>
</dbReference>
<evidence type="ECO:0000256" key="3">
    <source>
        <dbReference type="ARBA" id="ARBA00022729"/>
    </source>
</evidence>
<protein>
    <recommendedName>
        <fullName evidence="9">Protein kinase domain-containing protein</fullName>
    </recommendedName>
</protein>
<evidence type="ECO:0000313" key="11">
    <source>
        <dbReference type="Proteomes" id="UP000593578"/>
    </source>
</evidence>
<dbReference type="EMBL" id="JABEZZ010000009">
    <property type="protein sequence ID" value="MBA0595099.1"/>
    <property type="molecule type" value="Genomic_DNA"/>
</dbReference>
<proteinExistence type="inferred from homology"/>
<dbReference type="Gene3D" id="1.10.510.10">
    <property type="entry name" value="Transferase(Phosphotransferase) domain 1"/>
    <property type="match status" value="1"/>
</dbReference>
<comment type="similarity">
    <text evidence="8">Belongs to the protein kinase superfamily.</text>
</comment>
<gene>
    <name evidence="10" type="ORF">Gorai_011977</name>
</gene>
<accession>A0A7J8Q0N8</accession>
<name>A0A7J8Q0N8_GOSRA</name>
<keyword evidence="4 7" id="KW-0547">Nucleotide-binding</keyword>
<dbReference type="Proteomes" id="UP000593578">
    <property type="component" value="Unassembled WGS sequence"/>
</dbReference>
<dbReference type="InterPro" id="IPR011009">
    <property type="entry name" value="Kinase-like_dom_sf"/>
</dbReference>
<evidence type="ECO:0000256" key="5">
    <source>
        <dbReference type="ARBA" id="ARBA00022777"/>
    </source>
</evidence>
<keyword evidence="3" id="KW-0732">Signal</keyword>
<evidence type="ECO:0000256" key="6">
    <source>
        <dbReference type="ARBA" id="ARBA00022840"/>
    </source>
</evidence>
<feature type="binding site" evidence="7">
    <location>
        <position position="60"/>
    </location>
    <ligand>
        <name>ATP</name>
        <dbReference type="ChEBI" id="CHEBI:30616"/>
    </ligand>
</feature>
<dbReference type="Pfam" id="PF07714">
    <property type="entry name" value="PK_Tyr_Ser-Thr"/>
    <property type="match status" value="1"/>
</dbReference>
<feature type="domain" description="Protein kinase" evidence="9">
    <location>
        <begin position="32"/>
        <end position="279"/>
    </location>
</feature>
<dbReference type="PANTHER" id="PTHR47976">
    <property type="entry name" value="G-TYPE LECTIN S-RECEPTOR-LIKE SERINE/THREONINE-PROTEIN KINASE SD2-5"/>
    <property type="match status" value="1"/>
</dbReference>
<comment type="caution">
    <text evidence="10">The sequence shown here is derived from an EMBL/GenBank/DDBJ whole genome shotgun (WGS) entry which is preliminary data.</text>
</comment>
<dbReference type="InterPro" id="IPR001245">
    <property type="entry name" value="Ser-Thr/Tyr_kinase_cat_dom"/>
</dbReference>
<dbReference type="PROSITE" id="PS00108">
    <property type="entry name" value="PROTEIN_KINASE_ST"/>
    <property type="match status" value="1"/>
</dbReference>
<sequence length="279" mass="31515">MKCACRQWKHLKSLISGPLISFSYSELSLATTKFTERIGGGGFGTIYKGVLKDGTMVAVKRLENTGQGIDEFLAEVDTIGNIHHVNLVKLIGFCIDKCHRKTRKKIVLDIAKGLAYIHGDCRQRIAHLDVKPQNILLDDSFNAKISDFGLSKLINRDESQVVTRMRGTLGYLALEWQHSRITVKADIYSFGIVVLEGITGRMVLDYSQPDSDVCLLKLVKNKGQEKRLSDIIDLTREDVQQHIEEVNAMIMLALWCVNEDHTRQPSMHSMVKLLEEENM</sequence>
<evidence type="ECO:0000256" key="1">
    <source>
        <dbReference type="ARBA" id="ARBA00022527"/>
    </source>
</evidence>
<organism evidence="10 11">
    <name type="scientific">Gossypium raimondii</name>
    <name type="common">Peruvian cotton</name>
    <name type="synonym">Gossypium klotzschianum subsp. raimondii</name>
    <dbReference type="NCBI Taxonomy" id="29730"/>
    <lineage>
        <taxon>Eukaryota</taxon>
        <taxon>Viridiplantae</taxon>
        <taxon>Streptophyta</taxon>
        <taxon>Embryophyta</taxon>
        <taxon>Tracheophyta</taxon>
        <taxon>Spermatophyta</taxon>
        <taxon>Magnoliopsida</taxon>
        <taxon>eudicotyledons</taxon>
        <taxon>Gunneridae</taxon>
        <taxon>Pentapetalae</taxon>
        <taxon>rosids</taxon>
        <taxon>malvids</taxon>
        <taxon>Malvales</taxon>
        <taxon>Malvaceae</taxon>
        <taxon>Malvoideae</taxon>
        <taxon>Gossypium</taxon>
    </lineage>
</organism>
<keyword evidence="2" id="KW-0808">Transferase</keyword>
<feature type="non-terminal residue" evidence="10">
    <location>
        <position position="1"/>
    </location>
</feature>